<dbReference type="NCBIfam" id="TIGR03544">
    <property type="entry name" value="DivI1A_domain"/>
    <property type="match status" value="4"/>
</dbReference>
<reference evidence="1 2" key="1">
    <citation type="submission" date="2020-06" db="EMBL/GenBank/DDBJ databases">
        <title>Actinomadura xiongansis sp. nov., isolated from soil of Baiyangdian.</title>
        <authorList>
            <person name="Zhang X."/>
        </authorList>
    </citation>
    <scope>NUCLEOTIDE SEQUENCE [LARGE SCALE GENOMIC DNA]</scope>
    <source>
        <strain evidence="1 2">HBUM206468</strain>
    </source>
</reference>
<comment type="caution">
    <text evidence="1">The sequence shown here is derived from an EMBL/GenBank/DDBJ whole genome shotgun (WGS) entry which is preliminary data.</text>
</comment>
<dbReference type="InterPro" id="IPR019933">
    <property type="entry name" value="DivIVA_domain"/>
</dbReference>
<sequence>MSRFPVVLRGYDRAQVDAVLDRIAGVAAPGSPQTEPVTADEIRASRFDVATRGYDRRAVDEVLHEHIRRLAASGPRSGRPKRPQVRQGWLIDWVQNAQFTGVRMRPGYDVRDVDAFLARVVAGLRGVAPPVSAADVRECVFRTVKFGPGYTEREVDAFLVQLASALDGG</sequence>
<dbReference type="Gene3D" id="6.10.250.660">
    <property type="match status" value="3"/>
</dbReference>
<proteinExistence type="predicted"/>
<dbReference type="Proteomes" id="UP000805614">
    <property type="component" value="Unassembled WGS sequence"/>
</dbReference>
<dbReference type="EMBL" id="JABVEC010000001">
    <property type="protein sequence ID" value="MBC6464224.1"/>
    <property type="molecule type" value="Genomic_DNA"/>
</dbReference>
<protein>
    <submittedName>
        <fullName evidence="1">DivIVA domain-containing protein</fullName>
    </submittedName>
</protein>
<keyword evidence="2" id="KW-1185">Reference proteome</keyword>
<evidence type="ECO:0000313" key="1">
    <source>
        <dbReference type="EMBL" id="MBC6464224.1"/>
    </source>
</evidence>
<evidence type="ECO:0000313" key="2">
    <source>
        <dbReference type="Proteomes" id="UP000805614"/>
    </source>
</evidence>
<organism evidence="1 2">
    <name type="scientific">Actinomadura alba</name>
    <dbReference type="NCBI Taxonomy" id="406431"/>
    <lineage>
        <taxon>Bacteria</taxon>
        <taxon>Bacillati</taxon>
        <taxon>Actinomycetota</taxon>
        <taxon>Actinomycetes</taxon>
        <taxon>Streptosporangiales</taxon>
        <taxon>Thermomonosporaceae</taxon>
        <taxon>Actinomadura</taxon>
    </lineage>
</organism>
<name>A0ABR7LH95_9ACTN</name>
<accession>A0ABR7LH95</accession>
<dbReference type="RefSeq" id="WP_187241146.1">
    <property type="nucleotide sequence ID" value="NZ_BAAAOK010000011.1"/>
</dbReference>
<gene>
    <name evidence="1" type="ORF">HKK74_01725</name>
</gene>